<evidence type="ECO:0000313" key="2">
    <source>
        <dbReference type="Proteomes" id="UP001454489"/>
    </source>
</evidence>
<dbReference type="Proteomes" id="UP001454489">
    <property type="component" value="Unassembled WGS sequence"/>
</dbReference>
<comment type="caution">
    <text evidence="1">The sequence shown here is derived from an EMBL/GenBank/DDBJ whole genome shotgun (WGS) entry which is preliminary data.</text>
</comment>
<dbReference type="EMBL" id="JBBMEX010000004">
    <property type="protein sequence ID" value="MEQ2557189.1"/>
    <property type="molecule type" value="Genomic_DNA"/>
</dbReference>
<sequence length="127" mass="14232">MKNIVIGVASAIVLVLLLFCIYTLQGEATRKTESSDSITQAMENAAAKMTEDEEVYTGNEEFRTAFVQNLMLQLDSASDVKVKILMSDYQKGLIQAEVTQHYKTPRGDEKDVTQTRTILVEKNKKNP</sequence>
<gene>
    <name evidence="1" type="ORF">WMO43_04765</name>
</gene>
<organism evidence="1 2">
    <name type="scientific">Maccoyibacter intestinihominis</name>
    <dbReference type="NCBI Taxonomy" id="3133499"/>
    <lineage>
        <taxon>Bacteria</taxon>
        <taxon>Bacillati</taxon>
        <taxon>Bacillota</taxon>
        <taxon>Clostridia</taxon>
        <taxon>Lachnospirales</taxon>
        <taxon>Lachnospiraceae</taxon>
        <taxon>Maccoyibacter</taxon>
    </lineage>
</organism>
<evidence type="ECO:0000313" key="1">
    <source>
        <dbReference type="EMBL" id="MEQ2557189.1"/>
    </source>
</evidence>
<proteinExistence type="predicted"/>
<keyword evidence="2" id="KW-1185">Reference proteome</keyword>
<dbReference type="RefSeq" id="WP_353530281.1">
    <property type="nucleotide sequence ID" value="NZ_JBBMEX010000004.1"/>
</dbReference>
<protein>
    <submittedName>
        <fullName evidence="1">Uncharacterized protein</fullName>
    </submittedName>
</protein>
<name>A0ABV1HBU5_9FIRM</name>
<reference evidence="1 2" key="1">
    <citation type="submission" date="2024-03" db="EMBL/GenBank/DDBJ databases">
        <title>Human intestinal bacterial collection.</title>
        <authorList>
            <person name="Pauvert C."/>
            <person name="Hitch T.C.A."/>
            <person name="Clavel T."/>
        </authorList>
    </citation>
    <scope>NUCLEOTIDE SEQUENCE [LARGE SCALE GENOMIC DNA]</scope>
    <source>
        <strain evidence="1 2">CLA-AA-H185</strain>
    </source>
</reference>
<accession>A0ABV1HBU5</accession>